<dbReference type="SUPFAM" id="SSF48008">
    <property type="entry name" value="GntR ligand-binding domain-like"/>
    <property type="match status" value="1"/>
</dbReference>
<dbReference type="Gene3D" id="1.10.10.10">
    <property type="entry name" value="Winged helix-like DNA-binding domain superfamily/Winged helix DNA-binding domain"/>
    <property type="match status" value="1"/>
</dbReference>
<dbReference type="InterPro" id="IPR036390">
    <property type="entry name" value="WH_DNA-bd_sf"/>
</dbReference>
<proteinExistence type="predicted"/>
<dbReference type="Pfam" id="PF00392">
    <property type="entry name" value="GntR"/>
    <property type="match status" value="1"/>
</dbReference>
<dbReference type="AlphaFoldDB" id="A0A161SMD7"/>
<keyword evidence="7" id="KW-1185">Reference proteome</keyword>
<dbReference type="InterPro" id="IPR011711">
    <property type="entry name" value="GntR_C"/>
</dbReference>
<feature type="region of interest" description="Disordered" evidence="4">
    <location>
        <begin position="225"/>
        <end position="244"/>
    </location>
</feature>
<dbReference type="Proteomes" id="UP000076574">
    <property type="component" value="Unassembled WGS sequence"/>
</dbReference>
<dbReference type="RefSeq" id="WP_068736727.1">
    <property type="nucleotide sequence ID" value="NZ_LVYV01000045.1"/>
</dbReference>
<sequence>MLDTPIADRAGETVGDSAYRRIRNDVIFGTLEPGQKLKLEKMSVAYGTSVSTLRETLNRLCSEGFVVAEGQRGFEVTSISATEFQQIAELRELLEGHAIEQSFKSGDLDWEALVVSAHHKLSAMEKAMLAGDKSKTEAWKQCDWQFHRALIAACGSQVLLDALSAAYDKYLRYQMLAVVFRGEVAAVEHRELMNAALARDSAKARKLLHTHIHDCVKHALGNSDWLRPAPSRQQTIQQRRKPKT</sequence>
<reference evidence="6 7" key="1">
    <citation type="submission" date="2016-03" db="EMBL/GenBank/DDBJ databases">
        <title>Microsymbionts genomes from the relict species Vavilovia formosa (Stev.) Fed.</title>
        <authorList>
            <person name="Kopat V."/>
            <person name="Chirak E."/>
            <person name="Kimeklis A."/>
            <person name="Andronov E."/>
        </authorList>
    </citation>
    <scope>NUCLEOTIDE SEQUENCE [LARGE SCALE GENOMIC DNA]</scope>
    <source>
        <strain evidence="6 7">Vaf07</strain>
    </source>
</reference>
<dbReference type="InterPro" id="IPR036388">
    <property type="entry name" value="WH-like_DNA-bd_sf"/>
</dbReference>
<name>A0A161SMD7_9BRAD</name>
<dbReference type="EMBL" id="LVYV01000045">
    <property type="protein sequence ID" value="KZD21522.1"/>
    <property type="molecule type" value="Genomic_DNA"/>
</dbReference>
<dbReference type="SMART" id="SM00895">
    <property type="entry name" value="FCD"/>
    <property type="match status" value="1"/>
</dbReference>
<evidence type="ECO:0000256" key="1">
    <source>
        <dbReference type="ARBA" id="ARBA00023015"/>
    </source>
</evidence>
<dbReference type="SMART" id="SM00345">
    <property type="entry name" value="HTH_GNTR"/>
    <property type="match status" value="1"/>
</dbReference>
<dbReference type="Gene3D" id="1.20.120.530">
    <property type="entry name" value="GntR ligand-binding domain-like"/>
    <property type="match status" value="1"/>
</dbReference>
<evidence type="ECO:0000313" key="7">
    <source>
        <dbReference type="Proteomes" id="UP000076574"/>
    </source>
</evidence>
<keyword evidence="3" id="KW-0804">Transcription</keyword>
<evidence type="ECO:0000256" key="3">
    <source>
        <dbReference type="ARBA" id="ARBA00023163"/>
    </source>
</evidence>
<dbReference type="Pfam" id="PF07729">
    <property type="entry name" value="FCD"/>
    <property type="match status" value="1"/>
</dbReference>
<dbReference type="OrthoDB" id="8680240at2"/>
<accession>A0A161SMD7</accession>
<evidence type="ECO:0000256" key="4">
    <source>
        <dbReference type="SAM" id="MobiDB-lite"/>
    </source>
</evidence>
<keyword evidence="1" id="KW-0805">Transcription regulation</keyword>
<organism evidence="6 7">
    <name type="scientific">Tardiphaga robiniae</name>
    <dbReference type="NCBI Taxonomy" id="943830"/>
    <lineage>
        <taxon>Bacteria</taxon>
        <taxon>Pseudomonadati</taxon>
        <taxon>Pseudomonadota</taxon>
        <taxon>Alphaproteobacteria</taxon>
        <taxon>Hyphomicrobiales</taxon>
        <taxon>Nitrobacteraceae</taxon>
        <taxon>Tardiphaga</taxon>
    </lineage>
</organism>
<dbReference type="PROSITE" id="PS50949">
    <property type="entry name" value="HTH_GNTR"/>
    <property type="match status" value="1"/>
</dbReference>
<dbReference type="InterPro" id="IPR008920">
    <property type="entry name" value="TF_FadR/GntR_C"/>
</dbReference>
<evidence type="ECO:0000313" key="6">
    <source>
        <dbReference type="EMBL" id="KZD21522.1"/>
    </source>
</evidence>
<keyword evidence="2" id="KW-0238">DNA-binding</keyword>
<dbReference type="SUPFAM" id="SSF46785">
    <property type="entry name" value="Winged helix' DNA-binding domain"/>
    <property type="match status" value="1"/>
</dbReference>
<dbReference type="STRING" id="943830.A4A58_14290"/>
<evidence type="ECO:0000259" key="5">
    <source>
        <dbReference type="PROSITE" id="PS50949"/>
    </source>
</evidence>
<gene>
    <name evidence="6" type="ORF">A4A58_14290</name>
</gene>
<dbReference type="GO" id="GO:0003677">
    <property type="term" value="F:DNA binding"/>
    <property type="evidence" value="ECO:0007669"/>
    <property type="project" value="UniProtKB-KW"/>
</dbReference>
<feature type="domain" description="HTH gntR-type" evidence="5">
    <location>
        <begin position="12"/>
        <end position="79"/>
    </location>
</feature>
<dbReference type="GO" id="GO:0003700">
    <property type="term" value="F:DNA-binding transcription factor activity"/>
    <property type="evidence" value="ECO:0007669"/>
    <property type="project" value="InterPro"/>
</dbReference>
<dbReference type="InterPro" id="IPR000524">
    <property type="entry name" value="Tscrpt_reg_HTH_GntR"/>
</dbReference>
<dbReference type="PANTHER" id="PTHR43537">
    <property type="entry name" value="TRANSCRIPTIONAL REGULATOR, GNTR FAMILY"/>
    <property type="match status" value="1"/>
</dbReference>
<dbReference type="PANTHER" id="PTHR43537:SF20">
    <property type="entry name" value="HTH-TYPE TRANSCRIPTIONAL REPRESSOR GLAR"/>
    <property type="match status" value="1"/>
</dbReference>
<protein>
    <submittedName>
        <fullName evidence="6">GntR family transcriptional regulator</fullName>
    </submittedName>
</protein>
<evidence type="ECO:0000256" key="2">
    <source>
        <dbReference type="ARBA" id="ARBA00023125"/>
    </source>
</evidence>
<comment type="caution">
    <text evidence="6">The sequence shown here is derived from an EMBL/GenBank/DDBJ whole genome shotgun (WGS) entry which is preliminary data.</text>
</comment>